<dbReference type="SUPFAM" id="SSF48208">
    <property type="entry name" value="Six-hairpin glycosidases"/>
    <property type="match status" value="1"/>
</dbReference>
<protein>
    <submittedName>
        <fullName evidence="5">Glycosyl hydrolase</fullName>
    </submittedName>
</protein>
<feature type="binding site" evidence="4">
    <location>
        <position position="100"/>
    </location>
    <ligand>
        <name>substrate</name>
    </ligand>
</feature>
<dbReference type="PANTHER" id="PTHR36845:SF1">
    <property type="entry name" value="HYDROLASE, PUTATIVE (AFU_ORTHOLOGUE AFUA_7G05090)-RELATED"/>
    <property type="match status" value="1"/>
</dbReference>
<evidence type="ECO:0000256" key="4">
    <source>
        <dbReference type="PIRSR" id="PIRSR610905-2"/>
    </source>
</evidence>
<evidence type="ECO:0000256" key="3">
    <source>
        <dbReference type="PIRSR" id="PIRSR610905-1"/>
    </source>
</evidence>
<dbReference type="PANTHER" id="PTHR36845">
    <property type="entry name" value="HYDROLASE, PUTATIVE (AFU_ORTHOLOGUE AFUA_7G05090)-RELATED"/>
    <property type="match status" value="1"/>
</dbReference>
<feature type="binding site" evidence="4">
    <location>
        <position position="159"/>
    </location>
    <ligand>
        <name>substrate</name>
    </ligand>
</feature>
<gene>
    <name evidence="5" type="ORF">BLM47_06555</name>
</gene>
<organism evidence="5 6">
    <name type="scientific">Candidatus Reconcilbacillus cellulovorans</name>
    <dbReference type="NCBI Taxonomy" id="1906605"/>
    <lineage>
        <taxon>Bacteria</taxon>
        <taxon>Bacillati</taxon>
        <taxon>Bacillota</taxon>
        <taxon>Bacilli</taxon>
        <taxon>Bacillales</taxon>
        <taxon>Paenibacillaceae</taxon>
        <taxon>Candidatus Reconcilbacillus</taxon>
    </lineage>
</organism>
<dbReference type="InterPro" id="IPR052369">
    <property type="entry name" value="UG_Glycosaminoglycan_Hydrolase"/>
</dbReference>
<name>A0A2A6E073_9BACL</name>
<dbReference type="InterPro" id="IPR010905">
    <property type="entry name" value="Glyco_hydro_88"/>
</dbReference>
<accession>A0A2A6E073</accession>
<dbReference type="EMBL" id="MOXJ01000013">
    <property type="protein sequence ID" value="PDO10530.1"/>
    <property type="molecule type" value="Genomic_DNA"/>
</dbReference>
<keyword evidence="1 5" id="KW-0378">Hydrolase</keyword>
<dbReference type="Pfam" id="PF07470">
    <property type="entry name" value="Glyco_hydro_88"/>
    <property type="match status" value="1"/>
</dbReference>
<feature type="active site" description="Proton donor" evidence="3">
    <location>
        <position position="159"/>
    </location>
</feature>
<dbReference type="Proteomes" id="UP000243688">
    <property type="component" value="Unassembled WGS sequence"/>
</dbReference>
<dbReference type="GO" id="GO:0052757">
    <property type="term" value="F:chondroitin hydrolase activity"/>
    <property type="evidence" value="ECO:0007669"/>
    <property type="project" value="TreeGrafter"/>
</dbReference>
<dbReference type="Gene3D" id="1.50.10.10">
    <property type="match status" value="1"/>
</dbReference>
<evidence type="ECO:0000256" key="2">
    <source>
        <dbReference type="ARBA" id="ARBA00038358"/>
    </source>
</evidence>
<feature type="active site" description="Nucleophile" evidence="3">
    <location>
        <position position="100"/>
    </location>
</feature>
<dbReference type="AlphaFoldDB" id="A0A2A6E073"/>
<feature type="binding site" evidence="4">
    <location>
        <position position="231"/>
    </location>
    <ligand>
        <name>substrate</name>
    </ligand>
</feature>
<sequence length="379" mass="42740">MNLLPSFPPHAFDGRLEDVRRRLEAKLSRMRIRLHGKTPHAAPDGVYDDTALDWWTSGFWPGILWIMYGLTGDQAWRDEAWPWDERLETCFLAESDLHHDVGFQFLPTAVLKYKLTGDRDARRRGLFAAQFLAGRFNPKGKFIRAWNEPDESVGWSIVDSTMNLSLLYWAAEESGDPRFRHVADAHAGTIVEHFVRPDGSVRHICVFDPATGEWRGALGGQGFGPDSAWSRGTAWALYGLANVYRYTGDTRFLDASKRVAHFFISALEPDRVPLWDFRVVPRDGQPRDSSAAAIAASGLIELAALVPPAERPIYANAARDILLSLTDRYADWNPDRDGVLLAGTGHMPEKKNINVSLIYGDYYYVEAVAKLLGWPHRVF</sequence>
<reference evidence="5 6" key="1">
    <citation type="submission" date="2016-12" db="EMBL/GenBank/DDBJ databases">
        <title>Candidatus Reconcilibacillus cellulovorans genome.</title>
        <authorList>
            <person name="Kolinko S."/>
            <person name="Wu Y.-W."/>
            <person name="Tachea F."/>
            <person name="Denzel E."/>
            <person name="Hiras J."/>
            <person name="Baecker N."/>
            <person name="Chan L.J."/>
            <person name="Eichorst S.A."/>
            <person name="Frey D."/>
            <person name="Adams P.D."/>
            <person name="Pray T."/>
            <person name="Tanjore D."/>
            <person name="Petzold C.J."/>
            <person name="Gladden J.M."/>
            <person name="Simmons B.A."/>
            <person name="Singer S.W."/>
        </authorList>
    </citation>
    <scope>NUCLEOTIDE SEQUENCE [LARGE SCALE GENOMIC DNA]</scope>
    <source>
        <strain evidence="5">JTherm</strain>
    </source>
</reference>
<comment type="caution">
    <text evidence="5">The sequence shown here is derived from an EMBL/GenBank/DDBJ whole genome shotgun (WGS) entry which is preliminary data.</text>
</comment>
<evidence type="ECO:0000313" key="5">
    <source>
        <dbReference type="EMBL" id="PDO10530.1"/>
    </source>
</evidence>
<evidence type="ECO:0000256" key="1">
    <source>
        <dbReference type="ARBA" id="ARBA00022801"/>
    </source>
</evidence>
<feature type="binding site" evidence="4">
    <location>
        <position position="235"/>
    </location>
    <ligand>
        <name>substrate</name>
    </ligand>
</feature>
<comment type="similarity">
    <text evidence="2">Belongs to the glycosyl hydrolase 88 family.</text>
</comment>
<dbReference type="GO" id="GO:0000272">
    <property type="term" value="P:polysaccharide catabolic process"/>
    <property type="evidence" value="ECO:0007669"/>
    <property type="project" value="TreeGrafter"/>
</dbReference>
<dbReference type="InterPro" id="IPR008928">
    <property type="entry name" value="6-hairpin_glycosidase_sf"/>
</dbReference>
<evidence type="ECO:0000313" key="6">
    <source>
        <dbReference type="Proteomes" id="UP000243688"/>
    </source>
</evidence>
<dbReference type="InterPro" id="IPR012341">
    <property type="entry name" value="6hp_glycosidase-like_sf"/>
</dbReference>
<proteinExistence type="inferred from homology"/>